<evidence type="ECO:0000256" key="1">
    <source>
        <dbReference type="SAM" id="Phobius"/>
    </source>
</evidence>
<dbReference type="InterPro" id="IPR025315">
    <property type="entry name" value="DUF4220"/>
</dbReference>
<feature type="transmembrane region" description="Helical" evidence="1">
    <location>
        <begin position="16"/>
        <end position="35"/>
    </location>
</feature>
<name>A0A8T2DIS5_ARASU</name>
<feature type="domain" description="DUF4220" evidence="2">
    <location>
        <begin position="52"/>
        <end position="432"/>
    </location>
</feature>
<dbReference type="PANTHER" id="PTHR31325">
    <property type="entry name" value="OS01G0798800 PROTEIN-RELATED"/>
    <property type="match status" value="1"/>
</dbReference>
<proteinExistence type="predicted"/>
<evidence type="ECO:0000313" key="4">
    <source>
        <dbReference type="Proteomes" id="UP000694251"/>
    </source>
</evidence>
<accession>A0A8T2DIS5</accession>
<dbReference type="OrthoDB" id="1689146at2759"/>
<evidence type="ECO:0000259" key="2">
    <source>
        <dbReference type="Pfam" id="PF13968"/>
    </source>
</evidence>
<dbReference type="Proteomes" id="UP000694251">
    <property type="component" value="Chromosome 5"/>
</dbReference>
<gene>
    <name evidence="3" type="ORF">ISN44_As05g041170</name>
</gene>
<keyword evidence="4" id="KW-1185">Reference proteome</keyword>
<organism evidence="3 4">
    <name type="scientific">Arabidopsis suecica</name>
    <name type="common">Swedish thale-cress</name>
    <name type="synonym">Cardaminopsis suecica</name>
    <dbReference type="NCBI Taxonomy" id="45249"/>
    <lineage>
        <taxon>Eukaryota</taxon>
        <taxon>Viridiplantae</taxon>
        <taxon>Streptophyta</taxon>
        <taxon>Embryophyta</taxon>
        <taxon>Tracheophyta</taxon>
        <taxon>Spermatophyta</taxon>
        <taxon>Magnoliopsida</taxon>
        <taxon>eudicotyledons</taxon>
        <taxon>Gunneridae</taxon>
        <taxon>Pentapetalae</taxon>
        <taxon>rosids</taxon>
        <taxon>malvids</taxon>
        <taxon>Brassicales</taxon>
        <taxon>Brassicaceae</taxon>
        <taxon>Camelineae</taxon>
        <taxon>Arabidopsis</taxon>
    </lineage>
</organism>
<dbReference type="EMBL" id="JAEFBJ010000005">
    <property type="protein sequence ID" value="KAG7612058.1"/>
    <property type="molecule type" value="Genomic_DNA"/>
</dbReference>
<feature type="transmembrane region" description="Helical" evidence="1">
    <location>
        <begin position="112"/>
        <end position="133"/>
    </location>
</feature>
<dbReference type="InterPro" id="IPR007658">
    <property type="entry name" value="DUF594"/>
</dbReference>
<feature type="transmembrane region" description="Helical" evidence="1">
    <location>
        <begin position="331"/>
        <end position="352"/>
    </location>
</feature>
<dbReference type="Pfam" id="PF04578">
    <property type="entry name" value="DUF594"/>
    <property type="match status" value="1"/>
</dbReference>
<evidence type="ECO:0000313" key="3">
    <source>
        <dbReference type="EMBL" id="KAG7612058.1"/>
    </source>
</evidence>
<protein>
    <recommendedName>
        <fullName evidence="2">DUF4220 domain-containing protein</fullName>
    </recommendedName>
</protein>
<feature type="transmembrane region" description="Helical" evidence="1">
    <location>
        <begin position="139"/>
        <end position="155"/>
    </location>
</feature>
<sequence>MGEAIPKELKDLWDKWNIRGLVILSLSLQTILVLLSPNRKRTHRRLFRFLIWSAYLLANWAAEYTVGQISESQGDEPQPKNNDLLAFWATFLLLHLGGPDTITALALEDNDLWLRSFFGLVCQAIVTFYVFLLSIPNNLLAPTSLMLMAGVIKYVERIKALQAANLENFKESILVEPDPGPDYARFVEEYSTRKFLREPSRIVRIEEAEKGAKPMVFVRPNRELTDLEVVQYAYKFFKFVKGLVVDLIFSSQSEQWNNSKEFFFLSKPVEALRVLEVELSFIYGTFYTKVDILHTRIGAAFRFLALAFLLSSLCIFTVAKKHGYNRFDVGLTYALLIGGITLDFVAIFIFVVSDWTFARIRKLKDDDDDEEDRDTWLTLPDSFLNWLLSFRKLKWKPYNCSHNEDIFQEHSVLDRKFIFRRWSEYIYGYNLIGSSLGIKAKRVHENKGCIHRVFDRIIHRLYIYCIIQKVISCYWKMKQMTDDTRRRLMKSPLINSSFSKNRVLFFVLCPYKLFLKFWFGIPMINYLLDFFGITDRLNGVIYSSRDRLTKEMWEFVFEEVKYRSELAHGAESANRIYSARGEWVLRKIMIGKAKNRADNINLLQSVTQVDYDQSILLWHIATELLYQKEEVTQSNQCNREFSKILSDYMMYLLILQPALMSTVSGIDKFRFNEAIAEAKKFTEGKKILERMSLENSRNAKLACRKILSTFEVVKKREATRYQRRSVLTDATILANSLHKLSGEGEEVMWEVVSKVWVEMLCYGATHCDPKQHIAQLSRGGEFMSFIWLLMAHFGLGNQFHTTEENGRAKLIVAK</sequence>
<feature type="transmembrane region" description="Helical" evidence="1">
    <location>
        <begin position="47"/>
        <end position="66"/>
    </location>
</feature>
<keyword evidence="1" id="KW-1133">Transmembrane helix</keyword>
<keyword evidence="1" id="KW-0812">Transmembrane</keyword>
<reference evidence="3 4" key="1">
    <citation type="submission" date="2020-12" db="EMBL/GenBank/DDBJ databases">
        <title>Concerted genomic and epigenomic changes stabilize Arabidopsis allopolyploids.</title>
        <authorList>
            <person name="Chen Z."/>
        </authorList>
    </citation>
    <scope>NUCLEOTIDE SEQUENCE [LARGE SCALE GENOMIC DNA]</scope>
    <source>
        <strain evidence="3">As9502</strain>
        <tissue evidence="3">Leaf</tissue>
    </source>
</reference>
<dbReference type="AlphaFoldDB" id="A0A8T2DIS5"/>
<keyword evidence="1" id="KW-0472">Membrane</keyword>
<feature type="transmembrane region" description="Helical" evidence="1">
    <location>
        <begin position="503"/>
        <end position="528"/>
    </location>
</feature>
<comment type="caution">
    <text evidence="3">The sequence shown here is derived from an EMBL/GenBank/DDBJ whole genome shotgun (WGS) entry which is preliminary data.</text>
</comment>
<feature type="transmembrane region" description="Helical" evidence="1">
    <location>
        <begin position="86"/>
        <end position="107"/>
    </location>
</feature>
<dbReference type="Pfam" id="PF13968">
    <property type="entry name" value="DUF4220"/>
    <property type="match status" value="1"/>
</dbReference>
<feature type="transmembrane region" description="Helical" evidence="1">
    <location>
        <begin position="299"/>
        <end position="319"/>
    </location>
</feature>